<evidence type="ECO:0000256" key="5">
    <source>
        <dbReference type="ARBA" id="ARBA00022737"/>
    </source>
</evidence>
<name>A0ABC9BD15_9POAL</name>
<dbReference type="AlphaFoldDB" id="A0ABC9BD15"/>
<keyword evidence="8" id="KW-0653">Protein transport</keyword>
<reference evidence="10" key="1">
    <citation type="submission" date="2024-06" db="EMBL/GenBank/DDBJ databases">
        <authorList>
            <person name="Ryan C."/>
        </authorList>
    </citation>
    <scope>NUCLEOTIDE SEQUENCE [LARGE SCALE GENOMIC DNA]</scope>
</reference>
<dbReference type="GO" id="GO:0016192">
    <property type="term" value="P:vesicle-mediated transport"/>
    <property type="evidence" value="ECO:0007669"/>
    <property type="project" value="UniProtKB-KW"/>
</dbReference>
<dbReference type="InterPro" id="IPR001680">
    <property type="entry name" value="WD40_rpt"/>
</dbReference>
<dbReference type="InterPro" id="IPR036322">
    <property type="entry name" value="WD40_repeat_dom_sf"/>
</dbReference>
<evidence type="ECO:0000256" key="4">
    <source>
        <dbReference type="ARBA" id="ARBA00022574"/>
    </source>
</evidence>
<dbReference type="InterPro" id="IPR040251">
    <property type="entry name" value="SEC31-like"/>
</dbReference>
<evidence type="ECO:0000313" key="10">
    <source>
        <dbReference type="Proteomes" id="UP001497457"/>
    </source>
</evidence>
<keyword evidence="4" id="KW-0853">WD repeat</keyword>
<keyword evidence="6" id="KW-0256">Endoplasmic reticulum</keyword>
<evidence type="ECO:0000256" key="3">
    <source>
        <dbReference type="ARBA" id="ARBA00022448"/>
    </source>
</evidence>
<evidence type="ECO:0000256" key="1">
    <source>
        <dbReference type="ARBA" id="ARBA00004240"/>
    </source>
</evidence>
<evidence type="ECO:0000256" key="7">
    <source>
        <dbReference type="ARBA" id="ARBA00022892"/>
    </source>
</evidence>
<dbReference type="GO" id="GO:0015031">
    <property type="term" value="P:protein transport"/>
    <property type="evidence" value="ECO:0007669"/>
    <property type="project" value="UniProtKB-KW"/>
</dbReference>
<evidence type="ECO:0000256" key="6">
    <source>
        <dbReference type="ARBA" id="ARBA00022824"/>
    </source>
</evidence>
<dbReference type="PANTHER" id="PTHR13923:SF11">
    <property type="entry name" value="SECRETORY 31, ISOFORM D"/>
    <property type="match status" value="1"/>
</dbReference>
<evidence type="ECO:0000313" key="9">
    <source>
        <dbReference type="EMBL" id="CAL4997452.1"/>
    </source>
</evidence>
<sequence length="314" mass="35551">MDGTPKYHTVIEEAPEINFKDEVKEVIAGMKLRLEHLIQDHVTKDRTGQVALPELKYHDFEDDWHILQKEEIGAKAHGQEKNLWNGLVLKLNSLAGPVYGLSFNHHYPSMLACAAFGEKIRIYYLDHQDELTSRGKESLDTQMTFLDWNPIHPAILASTCDVGETKIWDLRENRSKSTYAQELSCSEVHWNPCNPMMFAVTSTVDCESPVKIWDVRNKFEALHKFGNKKGVTSLSWSASGLITTTDEDGAIDCWTKDENGKPVSCSSLATGSTEARWCESDATTATISRLHVEVYRMPAGQCIWKHPHLPDLHR</sequence>
<dbReference type="Proteomes" id="UP001497457">
    <property type="component" value="Chromosome 25rd"/>
</dbReference>
<dbReference type="InterPro" id="IPR015943">
    <property type="entry name" value="WD40/YVTN_repeat-like_dom_sf"/>
</dbReference>
<dbReference type="SMART" id="SM00320">
    <property type="entry name" value="WD40"/>
    <property type="match status" value="4"/>
</dbReference>
<evidence type="ECO:0000256" key="8">
    <source>
        <dbReference type="ARBA" id="ARBA00022927"/>
    </source>
</evidence>
<organism evidence="9 10">
    <name type="scientific">Urochloa decumbens</name>
    <dbReference type="NCBI Taxonomy" id="240449"/>
    <lineage>
        <taxon>Eukaryota</taxon>
        <taxon>Viridiplantae</taxon>
        <taxon>Streptophyta</taxon>
        <taxon>Embryophyta</taxon>
        <taxon>Tracheophyta</taxon>
        <taxon>Spermatophyta</taxon>
        <taxon>Magnoliopsida</taxon>
        <taxon>Liliopsida</taxon>
        <taxon>Poales</taxon>
        <taxon>Poaceae</taxon>
        <taxon>PACMAD clade</taxon>
        <taxon>Panicoideae</taxon>
        <taxon>Panicodae</taxon>
        <taxon>Paniceae</taxon>
        <taxon>Melinidinae</taxon>
        <taxon>Urochloa</taxon>
    </lineage>
</organism>
<evidence type="ECO:0000256" key="2">
    <source>
        <dbReference type="ARBA" id="ARBA00009358"/>
    </source>
</evidence>
<keyword evidence="3" id="KW-0813">Transport</keyword>
<keyword evidence="7" id="KW-0931">ER-Golgi transport</keyword>
<keyword evidence="5" id="KW-0677">Repeat</keyword>
<dbReference type="Gene3D" id="2.130.10.10">
    <property type="entry name" value="YVTN repeat-like/Quinoprotein amine dehydrogenase"/>
    <property type="match status" value="1"/>
</dbReference>
<comment type="subcellular location">
    <subcellularLocation>
        <location evidence="1">Endoplasmic reticulum</location>
    </subcellularLocation>
</comment>
<accession>A0ABC9BD15</accession>
<comment type="similarity">
    <text evidence="2">Belongs to the WD repeat SEC31 family.</text>
</comment>
<dbReference type="GO" id="GO:0005783">
    <property type="term" value="C:endoplasmic reticulum"/>
    <property type="evidence" value="ECO:0007669"/>
    <property type="project" value="UniProtKB-SubCell"/>
</dbReference>
<dbReference type="PANTHER" id="PTHR13923">
    <property type="entry name" value="SEC31-RELATED PROTEIN"/>
    <property type="match status" value="1"/>
</dbReference>
<reference evidence="9 10" key="2">
    <citation type="submission" date="2024-10" db="EMBL/GenBank/DDBJ databases">
        <authorList>
            <person name="Ryan C."/>
        </authorList>
    </citation>
    <scope>NUCLEOTIDE SEQUENCE [LARGE SCALE GENOMIC DNA]</scope>
</reference>
<proteinExistence type="inferred from homology"/>
<dbReference type="EMBL" id="OZ075135">
    <property type="protein sequence ID" value="CAL4997452.1"/>
    <property type="molecule type" value="Genomic_DNA"/>
</dbReference>
<keyword evidence="10" id="KW-1185">Reference proteome</keyword>
<gene>
    <name evidence="9" type="ORF">URODEC1_LOCUS63399</name>
</gene>
<dbReference type="SUPFAM" id="SSF50978">
    <property type="entry name" value="WD40 repeat-like"/>
    <property type="match status" value="1"/>
</dbReference>
<protein>
    <submittedName>
        <fullName evidence="9">Uncharacterized protein</fullName>
    </submittedName>
</protein>